<dbReference type="PANTHER" id="PTHR30195:SF15">
    <property type="entry name" value="TYPE I RESTRICTION ENZYME HINDI ENDONUCLEASE SUBUNIT"/>
    <property type="match status" value="1"/>
</dbReference>
<keyword evidence="7" id="KW-0255">Endonuclease</keyword>
<dbReference type="NCBIfam" id="TIGR00348">
    <property type="entry name" value="hsdR"/>
    <property type="match status" value="1"/>
</dbReference>
<evidence type="ECO:0000256" key="8">
    <source>
        <dbReference type="ARBA" id="ARBA00022801"/>
    </source>
</evidence>
<dbReference type="Pfam" id="PF22679">
    <property type="entry name" value="T1R_D3-like"/>
    <property type="match status" value="1"/>
</dbReference>
<feature type="domain" description="Helicase ATP-binding" evidence="12">
    <location>
        <begin position="291"/>
        <end position="466"/>
    </location>
</feature>
<dbReference type="PROSITE" id="PS51192">
    <property type="entry name" value="HELICASE_ATP_BIND_1"/>
    <property type="match status" value="1"/>
</dbReference>
<dbReference type="SUPFAM" id="SSF52540">
    <property type="entry name" value="P-loop containing nucleoside triphosphate hydrolases"/>
    <property type="match status" value="2"/>
</dbReference>
<dbReference type="GO" id="GO:0003677">
    <property type="term" value="F:DNA binding"/>
    <property type="evidence" value="ECO:0007669"/>
    <property type="project" value="UniProtKB-KW"/>
</dbReference>
<dbReference type="InterPro" id="IPR027417">
    <property type="entry name" value="P-loop_NTPase"/>
</dbReference>
<evidence type="ECO:0000256" key="6">
    <source>
        <dbReference type="ARBA" id="ARBA00022747"/>
    </source>
</evidence>
<keyword evidence="14" id="KW-1185">Reference proteome</keyword>
<evidence type="ECO:0000256" key="3">
    <source>
        <dbReference type="ARBA" id="ARBA00011296"/>
    </source>
</evidence>
<comment type="function">
    <text evidence="11">Subunit R is required for both nuclease and ATPase activities, but not for modification.</text>
</comment>
<proteinExistence type="inferred from homology"/>
<dbReference type="REBASE" id="288603">
    <property type="entry name" value="Mch10485IP"/>
</dbReference>
<keyword evidence="10 11" id="KW-0238">DNA-binding</keyword>
<dbReference type="PANTHER" id="PTHR30195">
    <property type="entry name" value="TYPE I SITE-SPECIFIC DEOXYRIBONUCLEASE PROTEIN SUBUNIT M AND R"/>
    <property type="match status" value="1"/>
</dbReference>
<dbReference type="EMBL" id="LR134355">
    <property type="protein sequence ID" value="VEG47800.1"/>
    <property type="molecule type" value="Genomic_DNA"/>
</dbReference>
<comment type="catalytic activity">
    <reaction evidence="1 11">
        <text>Endonucleolytic cleavage of DNA to give random double-stranded fragments with terminal 5'-phosphates, ATP is simultaneously hydrolyzed.</text>
        <dbReference type="EC" id="3.1.21.3"/>
    </reaction>
</comment>
<dbReference type="Gene3D" id="3.40.50.300">
    <property type="entry name" value="P-loop containing nucleotide triphosphate hydrolases"/>
    <property type="match status" value="2"/>
</dbReference>
<evidence type="ECO:0000256" key="9">
    <source>
        <dbReference type="ARBA" id="ARBA00022840"/>
    </source>
</evidence>
<dbReference type="GO" id="GO:0009035">
    <property type="term" value="F:type I site-specific deoxyribonuclease activity"/>
    <property type="evidence" value="ECO:0007669"/>
    <property type="project" value="UniProtKB-EC"/>
</dbReference>
<dbReference type="GO" id="GO:0009307">
    <property type="term" value="P:DNA restriction-modification system"/>
    <property type="evidence" value="ECO:0007669"/>
    <property type="project" value="UniProtKB-KW"/>
</dbReference>
<dbReference type="CDD" id="cd18800">
    <property type="entry name" value="SF2_C_EcoR124I-like"/>
    <property type="match status" value="1"/>
</dbReference>
<dbReference type="InterPro" id="IPR004473">
    <property type="entry name" value="Restrct_endonuc_typeI_HsdR"/>
</dbReference>
<evidence type="ECO:0000259" key="12">
    <source>
        <dbReference type="PROSITE" id="PS51192"/>
    </source>
</evidence>
<dbReference type="AlphaFoldDB" id="A0A448I601"/>
<dbReference type="Proteomes" id="UP000282551">
    <property type="component" value="Chromosome"/>
</dbReference>
<keyword evidence="6 11" id="KW-0680">Restriction system</keyword>
<dbReference type="InterPro" id="IPR040980">
    <property type="entry name" value="SWI2_SNF2"/>
</dbReference>
<keyword evidence="4" id="KW-0540">Nuclease</keyword>
<dbReference type="Pfam" id="PF18766">
    <property type="entry name" value="SWI2_SNF2"/>
    <property type="match status" value="1"/>
</dbReference>
<dbReference type="InterPro" id="IPR051268">
    <property type="entry name" value="Type-I_R_enzyme_R_subunit"/>
</dbReference>
<accession>A0A448I601</accession>
<name>A0A448I601_MYCCI</name>
<evidence type="ECO:0000313" key="14">
    <source>
        <dbReference type="Proteomes" id="UP000282551"/>
    </source>
</evidence>
<evidence type="ECO:0000256" key="7">
    <source>
        <dbReference type="ARBA" id="ARBA00022759"/>
    </source>
</evidence>
<sequence length="1071" mass="119871">MTGVMNESDWEQWTLDQLGEIEWEHKSGKEIAPGSGGRENWHDIVLRGAVETALRNLNPNVPEQYLQQAYAEVTTPQSQDAIKENFRLHKIVTEGYRGISYIDHDGREVNPTIRFMSADPAKNRYLAVSQVTIRSHQYERRFDTVLYVNGLPLSIIELKQAGSKSATAETAYNQLQTYLREFPMAFRFACFVLVTDGINAKYGTPFTPWNHFAPWNVDDDGHPVEYGELASDGEPSTELDLTIAGVYNVERFGQLLRDYTVFDEDASGLRKRIAKPHQYFAVTKAVGSTIEAVDTDGRAGVVWHTQGSGKSMEMELYTAKVMRHPRLANPTVIVLTDRTELDSQLYDGFNVSTLLPEHPQQVTNREQLRQKLTDTRSGGIYFSTLQKFGLTKDERDSGADHPLLSERRNIIVIADEAHRSHYDNLDGYAAHLKKALPHATLIAFTGTPIAEGERDTRRVFGDDIDVYDLHRAVSDGATVPVLFEPRLIKLARVDDVDDDQIDDAAEEVTAGLDEVDKERLQRSVAVLDTVYGAPDRVRELAADLVRHWETRRDLMRPFIGGPGKAMVVCATRSIAARLYEELITLRPDWHDDADDKGVVKVVYTASPGDSPAITKHLRRPSATAAVKQRVKDPDDELEIVIVKDMMLTGFDAPALHTLYIDRPLRGALLMQTLARVNRTYQGKQDGLLVAYSPLVENLTKALAEFTRNTTDTGDKLVGQNVAEAATIVYDLLSKLHALVGEQWRDVVRADPKQGWYRAARDVTVQLRSPATPGNVDPDDPARRPLADTFRDLSAKLARAWALTGGHSDRDAELERVRPDVRFYEEVRGWMAKLDARDRIASGEPIPDDIKRLLGDIVVGSAETTGVIDIYRAAGLELPQLDHLTPAWVEDVQKPDKAHLAIEALKASLLEKARESTRGNEVRSKLFSERIDELMAKYTNQQLTAAEVIARLVELAEEVVAEADRGKQFAPPLATDELAFYDVVTQNSSAVDVMGDDVLAQIARDLVATMRRDTRIDWTVREDVKAKLRASIKRLLRKYGYPPDQQPAAIVAVMNQMESLAPRYAEENAITT</sequence>
<evidence type="ECO:0000256" key="1">
    <source>
        <dbReference type="ARBA" id="ARBA00000851"/>
    </source>
</evidence>
<keyword evidence="8 11" id="KW-0378">Hydrolase</keyword>
<dbReference type="Gene3D" id="3.90.1570.50">
    <property type="match status" value="1"/>
</dbReference>
<dbReference type="GO" id="GO:0005524">
    <property type="term" value="F:ATP binding"/>
    <property type="evidence" value="ECO:0007669"/>
    <property type="project" value="UniProtKB-KW"/>
</dbReference>
<evidence type="ECO:0000256" key="5">
    <source>
        <dbReference type="ARBA" id="ARBA00022741"/>
    </source>
</evidence>
<dbReference type="InterPro" id="IPR007409">
    <property type="entry name" value="Restrct_endonuc_type1_HsdR_N"/>
</dbReference>
<dbReference type="Pfam" id="PF04313">
    <property type="entry name" value="HSDR_N"/>
    <property type="match status" value="1"/>
</dbReference>
<comment type="similarity">
    <text evidence="2 11">Belongs to the HsdR family.</text>
</comment>
<dbReference type="Pfam" id="PF11867">
    <property type="entry name" value="T1RH-like_C"/>
    <property type="match status" value="1"/>
</dbReference>
<reference evidence="13 14" key="1">
    <citation type="submission" date="2018-12" db="EMBL/GenBank/DDBJ databases">
        <authorList>
            <consortium name="Pathogen Informatics"/>
        </authorList>
    </citation>
    <scope>NUCLEOTIDE SEQUENCE [LARGE SCALE GENOMIC DNA]</scope>
    <source>
        <strain evidence="13 14">NCTC10485</strain>
    </source>
</reference>
<dbReference type="InterPro" id="IPR055180">
    <property type="entry name" value="HsdR_RecA-like_helicase_dom_2"/>
</dbReference>
<dbReference type="CDD" id="cd18030">
    <property type="entry name" value="DEXHc_RE_I_HsdR"/>
    <property type="match status" value="1"/>
</dbReference>
<evidence type="ECO:0000256" key="4">
    <source>
        <dbReference type="ARBA" id="ARBA00022722"/>
    </source>
</evidence>
<comment type="subunit">
    <text evidence="3 11">The type I restriction/modification system is composed of three polypeptides R, M and S.</text>
</comment>
<protein>
    <recommendedName>
        <fullName evidence="11">Type I restriction enzyme endonuclease subunit</fullName>
        <shortName evidence="11">R protein</shortName>
        <ecNumber evidence="11">3.1.21.3</ecNumber>
    </recommendedName>
</protein>
<keyword evidence="5 11" id="KW-0547">Nucleotide-binding</keyword>
<keyword evidence="9 11" id="KW-0067">ATP-binding</keyword>
<dbReference type="EC" id="3.1.21.3" evidence="11"/>
<dbReference type="CDD" id="cd22332">
    <property type="entry name" value="HsdR_N"/>
    <property type="match status" value="1"/>
</dbReference>
<evidence type="ECO:0000256" key="2">
    <source>
        <dbReference type="ARBA" id="ARBA00008598"/>
    </source>
</evidence>
<evidence type="ECO:0000256" key="10">
    <source>
        <dbReference type="ARBA" id="ARBA00023125"/>
    </source>
</evidence>
<dbReference type="InterPro" id="IPR014001">
    <property type="entry name" value="Helicase_ATP-bd"/>
</dbReference>
<gene>
    <name evidence="13" type="primary">hsdR_2</name>
    <name evidence="13" type="ORF">NCTC10485_02088</name>
</gene>
<organism evidence="13 14">
    <name type="scientific">Mycolicibacterium chitae</name>
    <name type="common">Mycobacterium chitae</name>
    <dbReference type="NCBI Taxonomy" id="1792"/>
    <lineage>
        <taxon>Bacteria</taxon>
        <taxon>Bacillati</taxon>
        <taxon>Actinomycetota</taxon>
        <taxon>Actinomycetes</taxon>
        <taxon>Mycobacteriales</taxon>
        <taxon>Mycobacteriaceae</taxon>
        <taxon>Mycolicibacterium</taxon>
    </lineage>
</organism>
<dbReference type="SMART" id="SM00487">
    <property type="entry name" value="DEXDc"/>
    <property type="match status" value="1"/>
</dbReference>
<evidence type="ECO:0000313" key="13">
    <source>
        <dbReference type="EMBL" id="VEG47800.1"/>
    </source>
</evidence>
<evidence type="ECO:0000256" key="11">
    <source>
        <dbReference type="RuleBase" id="RU364115"/>
    </source>
</evidence>
<dbReference type="InterPro" id="IPR021810">
    <property type="entry name" value="T1RH-like_C"/>
</dbReference>